<keyword evidence="8" id="KW-0966">Cell projection</keyword>
<dbReference type="InterPro" id="IPR002010">
    <property type="entry name" value="T3SS_IM_R"/>
</dbReference>
<reference evidence="8 9" key="1">
    <citation type="submission" date="2019-02" db="EMBL/GenBank/DDBJ databases">
        <title>Deep-cultivation of Planctomycetes and their phenomic and genomic characterization uncovers novel biology.</title>
        <authorList>
            <person name="Wiegand S."/>
            <person name="Jogler M."/>
            <person name="Boedeker C."/>
            <person name="Pinto D."/>
            <person name="Vollmers J."/>
            <person name="Rivas-Marin E."/>
            <person name="Kohn T."/>
            <person name="Peeters S.H."/>
            <person name="Heuer A."/>
            <person name="Rast P."/>
            <person name="Oberbeckmann S."/>
            <person name="Bunk B."/>
            <person name="Jeske O."/>
            <person name="Meyerdierks A."/>
            <person name="Storesund J.E."/>
            <person name="Kallscheuer N."/>
            <person name="Luecker S."/>
            <person name="Lage O.M."/>
            <person name="Pohl T."/>
            <person name="Merkel B.J."/>
            <person name="Hornburger P."/>
            <person name="Mueller R.-W."/>
            <person name="Bruemmer F."/>
            <person name="Labrenz M."/>
            <person name="Spormann A.M."/>
            <person name="Op den Camp H."/>
            <person name="Overmann J."/>
            <person name="Amann R."/>
            <person name="Jetten M.S.M."/>
            <person name="Mascher T."/>
            <person name="Medema M.H."/>
            <person name="Devos D.P."/>
            <person name="Kaster A.-K."/>
            <person name="Ovreas L."/>
            <person name="Rohde M."/>
            <person name="Galperin M.Y."/>
            <person name="Jogler C."/>
        </authorList>
    </citation>
    <scope>NUCLEOTIDE SEQUENCE [LARGE SCALE GENOMIC DNA]</scope>
    <source>
        <strain evidence="8 9">Pan44</strain>
    </source>
</reference>
<evidence type="ECO:0000256" key="4">
    <source>
        <dbReference type="ARBA" id="ARBA00022692"/>
    </source>
</evidence>
<keyword evidence="3" id="KW-1003">Cell membrane</keyword>
<dbReference type="InParanoid" id="A0A517SJK0"/>
<dbReference type="GO" id="GO:0006605">
    <property type="term" value="P:protein targeting"/>
    <property type="evidence" value="ECO:0007669"/>
    <property type="project" value="InterPro"/>
</dbReference>
<evidence type="ECO:0000256" key="2">
    <source>
        <dbReference type="ARBA" id="ARBA00009772"/>
    </source>
</evidence>
<dbReference type="Proteomes" id="UP000315700">
    <property type="component" value="Chromosome"/>
</dbReference>
<dbReference type="OrthoDB" id="271722at2"/>
<accession>A0A517SJK0</accession>
<dbReference type="PRINTS" id="PR00953">
    <property type="entry name" value="TYPE3IMRPROT"/>
</dbReference>
<keyword evidence="6 7" id="KW-0472">Membrane</keyword>
<keyword evidence="8" id="KW-0282">Flagellum</keyword>
<keyword evidence="9" id="KW-1185">Reference proteome</keyword>
<evidence type="ECO:0000256" key="1">
    <source>
        <dbReference type="ARBA" id="ARBA00004651"/>
    </source>
</evidence>
<organism evidence="8 9">
    <name type="scientific">Caulifigura coniformis</name>
    <dbReference type="NCBI Taxonomy" id="2527983"/>
    <lineage>
        <taxon>Bacteria</taxon>
        <taxon>Pseudomonadati</taxon>
        <taxon>Planctomycetota</taxon>
        <taxon>Planctomycetia</taxon>
        <taxon>Planctomycetales</taxon>
        <taxon>Planctomycetaceae</taxon>
        <taxon>Caulifigura</taxon>
    </lineage>
</organism>
<gene>
    <name evidence="8" type="ORF">Pan44_43540</name>
</gene>
<feature type="transmembrane region" description="Helical" evidence="7">
    <location>
        <begin position="161"/>
        <end position="194"/>
    </location>
</feature>
<dbReference type="GO" id="GO:0005886">
    <property type="term" value="C:plasma membrane"/>
    <property type="evidence" value="ECO:0007669"/>
    <property type="project" value="UniProtKB-SubCell"/>
</dbReference>
<comment type="similarity">
    <text evidence="2">Belongs to the FliR/MopE/SpaR family.</text>
</comment>
<comment type="subcellular location">
    <subcellularLocation>
        <location evidence="1">Cell membrane</location>
        <topology evidence="1">Multi-pass membrane protein</topology>
    </subcellularLocation>
</comment>
<proteinExistence type="inferred from homology"/>
<dbReference type="PANTHER" id="PTHR30065">
    <property type="entry name" value="FLAGELLAR BIOSYNTHETIC PROTEIN FLIR"/>
    <property type="match status" value="1"/>
</dbReference>
<dbReference type="PANTHER" id="PTHR30065:SF1">
    <property type="entry name" value="SURFACE PRESENTATION OF ANTIGENS PROTEIN SPAR"/>
    <property type="match status" value="1"/>
</dbReference>
<dbReference type="FunCoup" id="A0A517SJK0">
    <property type="interactions" value="46"/>
</dbReference>
<name>A0A517SJK0_9PLAN</name>
<dbReference type="KEGG" id="ccos:Pan44_43540"/>
<evidence type="ECO:0000313" key="9">
    <source>
        <dbReference type="Proteomes" id="UP000315700"/>
    </source>
</evidence>
<dbReference type="AlphaFoldDB" id="A0A517SJK0"/>
<evidence type="ECO:0000313" key="8">
    <source>
        <dbReference type="EMBL" id="QDT56301.1"/>
    </source>
</evidence>
<evidence type="ECO:0000256" key="7">
    <source>
        <dbReference type="SAM" id="Phobius"/>
    </source>
</evidence>
<keyword evidence="4 7" id="KW-0812">Transmembrane</keyword>
<evidence type="ECO:0000256" key="6">
    <source>
        <dbReference type="ARBA" id="ARBA00023136"/>
    </source>
</evidence>
<dbReference type="Pfam" id="PF01311">
    <property type="entry name" value="Bac_export_1"/>
    <property type="match status" value="1"/>
</dbReference>
<keyword evidence="8" id="KW-0969">Cilium</keyword>
<evidence type="ECO:0000256" key="5">
    <source>
        <dbReference type="ARBA" id="ARBA00022989"/>
    </source>
</evidence>
<protein>
    <submittedName>
        <fullName evidence="8">Flagellar biosynthesis protein FliR</fullName>
    </submittedName>
</protein>
<dbReference type="EMBL" id="CP036271">
    <property type="protein sequence ID" value="QDT56301.1"/>
    <property type="molecule type" value="Genomic_DNA"/>
</dbReference>
<feature type="transmembrane region" description="Helical" evidence="7">
    <location>
        <begin position="60"/>
        <end position="87"/>
    </location>
</feature>
<sequence length="247" mass="26500">MNDVWNGVLILMRTASFIAAFPPWAGRSLPQTVKVGLAIALTVFWTLQPGEGPLPAAPEMLAGIAIVCVREVMLGVVMAQVIGLVLIPPRIAGSYVAQEMGLTFAALTSPMDQHPSDPIAQIFDAIALCLFFVLDAHHFVFRILDVSWRTTPVGSGWPTPMWARCAMASAGAVEVGLMIAASVAVLLLIVTVWMALATRMAPQMHLFAWGSAIRIIVGLGALIAYLPDLLLACARSLLSRQAEFLVR</sequence>
<keyword evidence="5 7" id="KW-1133">Transmembrane helix</keyword>
<evidence type="ECO:0000256" key="3">
    <source>
        <dbReference type="ARBA" id="ARBA00022475"/>
    </source>
</evidence>
<feature type="transmembrane region" description="Helical" evidence="7">
    <location>
        <begin position="206"/>
        <end position="226"/>
    </location>
</feature>
<dbReference type="RefSeq" id="WP_145033574.1">
    <property type="nucleotide sequence ID" value="NZ_CP036271.1"/>
</dbReference>
<feature type="transmembrane region" description="Helical" evidence="7">
    <location>
        <begin position="122"/>
        <end position="141"/>
    </location>
</feature>